<feature type="transmembrane region" description="Helical" evidence="15">
    <location>
        <begin position="355"/>
        <end position="375"/>
    </location>
</feature>
<feature type="transmembrane region" description="Helical" evidence="15">
    <location>
        <begin position="419"/>
        <end position="443"/>
    </location>
</feature>
<comment type="caution">
    <text evidence="17">The sequence shown here is derived from an EMBL/GenBank/DDBJ whole genome shotgun (WGS) entry which is preliminary data.</text>
</comment>
<feature type="transmembrane region" description="Helical" evidence="15">
    <location>
        <begin position="607"/>
        <end position="633"/>
    </location>
</feature>
<dbReference type="PRINTS" id="PR00171">
    <property type="entry name" value="SUGRTRNSPORT"/>
</dbReference>
<feature type="transmembrane region" description="Helical" evidence="15">
    <location>
        <begin position="1006"/>
        <end position="1023"/>
    </location>
</feature>
<evidence type="ECO:0000256" key="13">
    <source>
        <dbReference type="ARBA" id="ARBA00044710"/>
    </source>
</evidence>
<dbReference type="InterPro" id="IPR020846">
    <property type="entry name" value="MFS_dom"/>
</dbReference>
<evidence type="ECO:0000256" key="8">
    <source>
        <dbReference type="ARBA" id="ARBA00044637"/>
    </source>
</evidence>
<feature type="transmembrane region" description="Helical" evidence="15">
    <location>
        <begin position="962"/>
        <end position="986"/>
    </location>
</feature>
<evidence type="ECO:0000256" key="12">
    <source>
        <dbReference type="ARBA" id="ARBA00044668"/>
    </source>
</evidence>
<feature type="transmembrane region" description="Helical" evidence="15">
    <location>
        <begin position="745"/>
        <end position="767"/>
    </location>
</feature>
<evidence type="ECO:0000256" key="3">
    <source>
        <dbReference type="ARBA" id="ARBA00011738"/>
    </source>
</evidence>
<dbReference type="InterPro" id="IPR005829">
    <property type="entry name" value="Sugar_transporter_CS"/>
</dbReference>
<evidence type="ECO:0000256" key="6">
    <source>
        <dbReference type="ARBA" id="ARBA00022989"/>
    </source>
</evidence>
<feature type="transmembrane region" description="Helical" evidence="15">
    <location>
        <begin position="653"/>
        <end position="675"/>
    </location>
</feature>
<keyword evidence="4" id="KW-0813">Transport</keyword>
<feature type="transmembrane region" description="Helical" evidence="15">
    <location>
        <begin position="387"/>
        <end position="407"/>
    </location>
</feature>
<name>A0A812SSI7_9DINO</name>
<dbReference type="InterPro" id="IPR050360">
    <property type="entry name" value="MFS_Sugar_Transporters"/>
</dbReference>
<evidence type="ECO:0000256" key="15">
    <source>
        <dbReference type="SAM" id="Phobius"/>
    </source>
</evidence>
<comment type="catalytic activity">
    <reaction evidence="8">
        <text>D-galactose(in) = D-galactose(out)</text>
        <dbReference type="Rhea" id="RHEA:34915"/>
        <dbReference type="ChEBI" id="CHEBI:4139"/>
    </reaction>
    <physiologicalReaction direction="right-to-left" evidence="8">
        <dbReference type="Rhea" id="RHEA:34917"/>
    </physiologicalReaction>
</comment>
<evidence type="ECO:0000256" key="2">
    <source>
        <dbReference type="ARBA" id="ARBA00010992"/>
    </source>
</evidence>
<feature type="transmembrane region" description="Helical" evidence="15">
    <location>
        <begin position="64"/>
        <end position="90"/>
    </location>
</feature>
<organism evidence="17 18">
    <name type="scientific">Symbiodinium natans</name>
    <dbReference type="NCBI Taxonomy" id="878477"/>
    <lineage>
        <taxon>Eukaryota</taxon>
        <taxon>Sar</taxon>
        <taxon>Alveolata</taxon>
        <taxon>Dinophyceae</taxon>
        <taxon>Suessiales</taxon>
        <taxon>Symbiodiniaceae</taxon>
        <taxon>Symbiodinium</taxon>
    </lineage>
</organism>
<feature type="transmembrane region" description="Helical" evidence="15">
    <location>
        <begin position="110"/>
        <end position="132"/>
    </location>
</feature>
<feature type="transmembrane region" description="Helical" evidence="15">
    <location>
        <begin position="486"/>
        <end position="504"/>
    </location>
</feature>
<evidence type="ECO:0000256" key="9">
    <source>
        <dbReference type="ARBA" id="ARBA00044648"/>
    </source>
</evidence>
<feature type="transmembrane region" description="Helical" evidence="15">
    <location>
        <begin position="202"/>
        <end position="224"/>
    </location>
</feature>
<comment type="catalytic activity">
    <reaction evidence="10">
        <text>D-xylose(out) = D-xylose(in)</text>
        <dbReference type="Rhea" id="RHEA:78427"/>
        <dbReference type="ChEBI" id="CHEBI:53455"/>
    </reaction>
    <physiologicalReaction direction="left-to-right" evidence="10">
        <dbReference type="Rhea" id="RHEA:78428"/>
    </physiologicalReaction>
</comment>
<reference evidence="17" key="1">
    <citation type="submission" date="2021-02" db="EMBL/GenBank/DDBJ databases">
        <authorList>
            <person name="Dougan E. K."/>
            <person name="Rhodes N."/>
            <person name="Thang M."/>
            <person name="Chan C."/>
        </authorList>
    </citation>
    <scope>NUCLEOTIDE SEQUENCE</scope>
</reference>
<keyword evidence="6 15" id="KW-1133">Transmembrane helix</keyword>
<accession>A0A812SSI7</accession>
<comment type="subcellular location">
    <subcellularLocation>
        <location evidence="1">Membrane</location>
        <topology evidence="1">Multi-pass membrane protein</topology>
    </subcellularLocation>
</comment>
<dbReference type="PANTHER" id="PTHR48022">
    <property type="entry name" value="PLASTIDIC GLUCOSE TRANSPORTER 4"/>
    <property type="match status" value="1"/>
</dbReference>
<keyword evidence="7 15" id="KW-0472">Membrane</keyword>
<dbReference type="PROSITE" id="PS50850">
    <property type="entry name" value="MFS"/>
    <property type="match status" value="2"/>
</dbReference>
<feature type="transmembrane region" description="Helical" evidence="15">
    <location>
        <begin position="930"/>
        <end position="950"/>
    </location>
</feature>
<feature type="domain" description="Major facilitator superfamily (MFS) profile" evidence="16">
    <location>
        <begin position="613"/>
        <end position="1052"/>
    </location>
</feature>
<dbReference type="NCBIfam" id="TIGR00879">
    <property type="entry name" value="SP"/>
    <property type="match status" value="2"/>
</dbReference>
<evidence type="ECO:0000256" key="5">
    <source>
        <dbReference type="ARBA" id="ARBA00022692"/>
    </source>
</evidence>
<feature type="transmembrane region" description="Helical" evidence="15">
    <location>
        <begin position="898"/>
        <end position="918"/>
    </location>
</feature>
<comment type="subunit">
    <text evidence="3">Homodimer.</text>
</comment>
<evidence type="ECO:0000259" key="16">
    <source>
        <dbReference type="PROSITE" id="PS50850"/>
    </source>
</evidence>
<evidence type="ECO:0000256" key="1">
    <source>
        <dbReference type="ARBA" id="ARBA00004141"/>
    </source>
</evidence>
<dbReference type="FunFam" id="1.20.1250.20:FF:000134">
    <property type="entry name" value="MFS sugar transporter protein"/>
    <property type="match status" value="2"/>
</dbReference>
<evidence type="ECO:0000256" key="4">
    <source>
        <dbReference type="ARBA" id="ARBA00022448"/>
    </source>
</evidence>
<evidence type="ECO:0000256" key="7">
    <source>
        <dbReference type="ARBA" id="ARBA00023136"/>
    </source>
</evidence>
<dbReference type="AlphaFoldDB" id="A0A812SSI7"/>
<feature type="domain" description="Major facilitator superfamily (MFS) profile" evidence="16">
    <location>
        <begin position="70"/>
        <end position="509"/>
    </location>
</feature>
<dbReference type="Proteomes" id="UP000604046">
    <property type="component" value="Unassembled WGS sequence"/>
</dbReference>
<dbReference type="PROSITE" id="PS00217">
    <property type="entry name" value="SUGAR_TRANSPORT_2"/>
    <property type="match status" value="2"/>
</dbReference>
<evidence type="ECO:0000256" key="10">
    <source>
        <dbReference type="ARBA" id="ARBA00044656"/>
    </source>
</evidence>
<sequence>MLENPASIFGSQRLPHCLPSSNSVPMAPVAVAEAKKAALSTEQVADVMARAGIQEKDCEGHGGLLMVVAAAVFSSLAGLLMGLDIGYIAGVKSMASFSKDVLGGQPLTDVQDSVVTMVFGIGAAVAAFPPVMDASVTCLGRKGAVIAGGAIFCLGSAMQAVACNLALMVAGRIIAGFSVGLLSGNAPVYTSEIAPPHLRGALVTGFQFAITVGIMLAFLLALVLEDVEEPFGGWRWVIASQIVPGALLVVGGAFMPGSPRYLVAQGKNQEALQTLRALRKEDVREELAQIVQEHEAESAAGQATWGEFLSGDSRKLLCIGLSIQLLQQLCGMNAFMYDGPMIFERLFKSEHAGRLFTVVSGVVNIFATVPGLFLVDRCGRTALMKWSAIGMMLCSAVLATLGDVCFVEEEDACGDWAKWVATLTICGFIVNFAYGWGGMAWVYCAEMFPMRHRTKGVGATTDANWIGNIVIAFLPPILFSNWGFNTFWVFVGTNMLCLLCAVSLPETKDKSLEEITQMFHDWLHPTEAPAQMERDPHVLLGNVQNISMPCKLAKGSGAAHAAFGTSDLERPKPIRLAKKAALSTEQVADVMARAGIQEKDCEGHGGLLMVVAAAVFSSLAGLLMGLDIGYIAGVKSMASFSKDVLGGQPLTDVQDSVVTMVFGIGAAVAAFPPVMDASVTCLGRKGAVIAGGAIFCLGSAMQAVACNLALMVAGRVIAGFSVGLLSGNAPVYTSEIAPPHLRGALVTGFQFAITVGIMLAFLLALVLEDVEEPFGGWRWVIASQIVPGALLVVGGAFMPGSPRYLVAQGKNQEALQTLRALRKEDVREELAQIVQEHEAESAAGQATWGEFLSGDSRKLLCIGLSIQLLQQLCGMNAFMYDGPMIFERLFKSEHAGRLFTVVSGVVNIFATVPGLFLVDRCGRTALMKWSAIGMMLCSAVLATLGDVCFVEEEDACGDWAKWVATLTICGFIVNFAYGWGGMAWVYCAEMFPMRHRTKGVGATTDANWIGNIVIAFLPPILFSNWGFNTFWVFVGTNMLCLLCAVSLPETKDKSLEEITQMFHDWLHPTEAPAQMERDPHVLLGNVQNISMPNSLACSLACSRKITYDEDGNGPVQVEGADGNPGCLGQGSKLGKRWRITPSFVKGADTMIFDFSKKGGPKNLKGKWDGDGILFEDGNKWKRTIK</sequence>
<feature type="transmembrane region" description="Helical" evidence="15">
    <location>
        <begin position="779"/>
        <end position="798"/>
    </location>
</feature>
<keyword evidence="5 15" id="KW-0812">Transmembrane</keyword>
<dbReference type="EMBL" id="CAJNDS010002463">
    <property type="protein sequence ID" value="CAE7487600.1"/>
    <property type="molecule type" value="Genomic_DNA"/>
</dbReference>
<evidence type="ECO:0000313" key="17">
    <source>
        <dbReference type="EMBL" id="CAE7487600.1"/>
    </source>
</evidence>
<dbReference type="InterPro" id="IPR036259">
    <property type="entry name" value="MFS_trans_sf"/>
</dbReference>
<dbReference type="GO" id="GO:0005351">
    <property type="term" value="F:carbohydrate:proton symporter activity"/>
    <property type="evidence" value="ECO:0007669"/>
    <property type="project" value="TreeGrafter"/>
</dbReference>
<comment type="catalytic activity">
    <reaction evidence="13">
        <text>D-fructose(out) = D-fructose(in)</text>
        <dbReference type="Rhea" id="RHEA:60372"/>
        <dbReference type="ChEBI" id="CHEBI:37721"/>
    </reaction>
    <physiologicalReaction direction="left-to-right" evidence="13">
        <dbReference type="Rhea" id="RHEA:60373"/>
    </physiologicalReaction>
</comment>
<dbReference type="SUPFAM" id="SSF103473">
    <property type="entry name" value="MFS general substrate transporter"/>
    <property type="match status" value="2"/>
</dbReference>
<comment type="catalytic activity">
    <reaction evidence="12">
        <text>D-glucosamine(out) = D-glucosamine(in)</text>
        <dbReference type="Rhea" id="RHEA:78423"/>
        <dbReference type="ChEBI" id="CHEBI:58723"/>
    </reaction>
    <physiologicalReaction direction="left-to-right" evidence="12">
        <dbReference type="Rhea" id="RHEA:78424"/>
    </physiologicalReaction>
</comment>
<feature type="transmembrane region" description="Helical" evidence="15">
    <location>
        <begin position="463"/>
        <end position="480"/>
    </location>
</feature>
<dbReference type="PANTHER" id="PTHR48022:SF2">
    <property type="entry name" value="PLASTIDIC GLUCOSE TRANSPORTER 4"/>
    <property type="match status" value="1"/>
</dbReference>
<evidence type="ECO:0000313" key="18">
    <source>
        <dbReference type="Proteomes" id="UP000604046"/>
    </source>
</evidence>
<keyword evidence="18" id="KW-1185">Reference proteome</keyword>
<dbReference type="GO" id="GO:0016020">
    <property type="term" value="C:membrane"/>
    <property type="evidence" value="ECO:0007669"/>
    <property type="project" value="UniProtKB-SubCell"/>
</dbReference>
<proteinExistence type="inferred from homology"/>
<dbReference type="InterPro" id="IPR003663">
    <property type="entry name" value="Sugar/inositol_transpt"/>
</dbReference>
<dbReference type="Gene3D" id="1.20.1250.20">
    <property type="entry name" value="MFS general substrate transporter like domains"/>
    <property type="match status" value="2"/>
</dbReference>
<comment type="similarity">
    <text evidence="2">Belongs to the major facilitator superfamily. Sugar transporter (TC 2.A.1.1) family.</text>
</comment>
<dbReference type="InterPro" id="IPR005828">
    <property type="entry name" value="MFS_sugar_transport-like"/>
</dbReference>
<gene>
    <name evidence="17" type="primary">ecdD</name>
    <name evidence="17" type="ORF">SNAT2548_LOCUS27348</name>
</gene>
<evidence type="ECO:0000256" key="14">
    <source>
        <dbReference type="ARBA" id="ARBA00044780"/>
    </source>
</evidence>
<dbReference type="OrthoDB" id="6612291at2759"/>
<dbReference type="Pfam" id="PF00083">
    <property type="entry name" value="Sugar_tr"/>
    <property type="match status" value="2"/>
</dbReference>
<comment type="catalytic activity">
    <reaction evidence="11">
        <text>D-mannose(out) = D-mannose(in)</text>
        <dbReference type="Rhea" id="RHEA:78391"/>
        <dbReference type="ChEBI" id="CHEBI:4208"/>
    </reaction>
    <physiologicalReaction direction="left-to-right" evidence="11">
        <dbReference type="Rhea" id="RHEA:78392"/>
    </physiologicalReaction>
</comment>
<evidence type="ECO:0000256" key="11">
    <source>
        <dbReference type="ARBA" id="ARBA00044662"/>
    </source>
</evidence>
<feature type="transmembrane region" description="Helical" evidence="15">
    <location>
        <begin position="236"/>
        <end position="255"/>
    </location>
</feature>
<comment type="catalytic activity">
    <reaction evidence="9">
        <text>D-glucose(out) = D-glucose(in)</text>
        <dbReference type="Rhea" id="RHEA:60376"/>
        <dbReference type="ChEBI" id="CHEBI:4167"/>
    </reaction>
    <physiologicalReaction direction="left-to-right" evidence="9">
        <dbReference type="Rhea" id="RHEA:60377"/>
    </physiologicalReaction>
</comment>
<protein>
    <recommendedName>
        <fullName evidence="14">Hexose transporter 1</fullName>
    </recommendedName>
</protein>